<evidence type="ECO:0000256" key="5">
    <source>
        <dbReference type="PROSITE-ProRule" id="PRU01248"/>
    </source>
</evidence>
<dbReference type="InterPro" id="IPR044068">
    <property type="entry name" value="CB"/>
</dbReference>
<dbReference type="PROSITE" id="PS51900">
    <property type="entry name" value="CB"/>
    <property type="match status" value="1"/>
</dbReference>
<dbReference type="PANTHER" id="PTHR30629">
    <property type="entry name" value="PROPHAGE INTEGRASE"/>
    <property type="match status" value="1"/>
</dbReference>
<evidence type="ECO:0000259" key="6">
    <source>
        <dbReference type="PROSITE" id="PS51898"/>
    </source>
</evidence>
<evidence type="ECO:0000256" key="1">
    <source>
        <dbReference type="ARBA" id="ARBA00008857"/>
    </source>
</evidence>
<dbReference type="InterPro" id="IPR002104">
    <property type="entry name" value="Integrase_catalytic"/>
</dbReference>
<dbReference type="InterPro" id="IPR011010">
    <property type="entry name" value="DNA_brk_join_enz"/>
</dbReference>
<dbReference type="CDD" id="cd00801">
    <property type="entry name" value="INT_P4_C"/>
    <property type="match status" value="1"/>
</dbReference>
<evidence type="ECO:0000313" key="8">
    <source>
        <dbReference type="EMBL" id="XDV59136.1"/>
    </source>
</evidence>
<dbReference type="SUPFAM" id="SSF56349">
    <property type="entry name" value="DNA breaking-rejoining enzymes"/>
    <property type="match status" value="1"/>
</dbReference>
<keyword evidence="4" id="KW-0233">DNA recombination</keyword>
<dbReference type="InterPro" id="IPR013762">
    <property type="entry name" value="Integrase-like_cat_sf"/>
</dbReference>
<dbReference type="Gene3D" id="3.30.160.390">
    <property type="entry name" value="Integrase, DNA-binding domain"/>
    <property type="match status" value="1"/>
</dbReference>
<protein>
    <submittedName>
        <fullName evidence="8">Tyrosine-type recombinase/integrase</fullName>
    </submittedName>
</protein>
<dbReference type="PROSITE" id="PS51898">
    <property type="entry name" value="TYR_RECOMBINASE"/>
    <property type="match status" value="1"/>
</dbReference>
<keyword evidence="3 5" id="KW-0238">DNA-binding</keyword>
<dbReference type="InterPro" id="IPR038488">
    <property type="entry name" value="Integrase_DNA-bd_sf"/>
</dbReference>
<feature type="domain" description="Core-binding (CB)" evidence="7">
    <location>
        <begin position="104"/>
        <end position="183"/>
    </location>
</feature>
<dbReference type="PANTHER" id="PTHR30629:SF2">
    <property type="entry name" value="PROPHAGE INTEGRASE INTS-RELATED"/>
    <property type="match status" value="1"/>
</dbReference>
<sequence>MIGKITKTAVERLNPGERIADKEIRGFLARRLDSGAISYAYRYRVKGSNEQRLISLGIHGTITAEQARGFAKKRAGEVADGKDPKGDREETRAQAKMEKLAEANTVDAILDKFEARYSSRLRSADQIKRAFTVYVRPRIGTKSIYELKRRNIVELLNEVEDEHGPVMADRVLAHVRKAFNWWMVQDEDFKSPIVRGMARTKPAERKRKRILSDDEIREVWAALDQMTEPPCFPAYVRTLLLTMTRRNEAADIHSDEIEGDVWVIPASRYKNKHDHVIPLTEAAKKTVPSGKGFLFSTTGGKKAFSGFSKAKAELDRLITKARKAAGKPSMPRWTLHDLRRTGRTLMSRAGISDDHAERAMGHMIAGVRGTYDRYEYLNEKRKAFEALAGLVALILNPPTDNVVKMERAAS</sequence>
<dbReference type="Gene3D" id="1.10.150.130">
    <property type="match status" value="1"/>
</dbReference>
<evidence type="ECO:0000256" key="4">
    <source>
        <dbReference type="ARBA" id="ARBA00023172"/>
    </source>
</evidence>
<dbReference type="InterPro" id="IPR025166">
    <property type="entry name" value="Integrase_DNA_bind_dom"/>
</dbReference>
<accession>A0AB39XQL7</accession>
<dbReference type="GO" id="GO:0003677">
    <property type="term" value="F:DNA binding"/>
    <property type="evidence" value="ECO:0007669"/>
    <property type="project" value="UniProtKB-UniRule"/>
</dbReference>
<gene>
    <name evidence="8" type="ORF">AB8Z38_06825</name>
</gene>
<dbReference type="InterPro" id="IPR010998">
    <property type="entry name" value="Integrase_recombinase_N"/>
</dbReference>
<evidence type="ECO:0000256" key="2">
    <source>
        <dbReference type="ARBA" id="ARBA00022908"/>
    </source>
</evidence>
<proteinExistence type="inferred from homology"/>
<evidence type="ECO:0000256" key="3">
    <source>
        <dbReference type="ARBA" id="ARBA00023125"/>
    </source>
</evidence>
<reference evidence="8" key="1">
    <citation type="submission" date="2024-08" db="EMBL/GenBank/DDBJ databases">
        <authorList>
            <person name="Chaddad Z."/>
            <person name="Lamrabet M."/>
            <person name="Bouhnik O."/>
            <person name="Alami S."/>
            <person name="Wipf D."/>
            <person name="Courty P.E."/>
            <person name="Missbah El Idrissi M."/>
        </authorList>
    </citation>
    <scope>NUCLEOTIDE SEQUENCE</scope>
    <source>
        <strain evidence="8">LLZ17</strain>
    </source>
</reference>
<comment type="similarity">
    <text evidence="1">Belongs to the 'phage' integrase family.</text>
</comment>
<organism evidence="8">
    <name type="scientific">Bradyrhizobium sp. LLZ17</name>
    <dbReference type="NCBI Taxonomy" id="3239388"/>
    <lineage>
        <taxon>Bacteria</taxon>
        <taxon>Pseudomonadati</taxon>
        <taxon>Pseudomonadota</taxon>
        <taxon>Alphaproteobacteria</taxon>
        <taxon>Hyphomicrobiales</taxon>
        <taxon>Nitrobacteraceae</taxon>
        <taxon>Bradyrhizobium</taxon>
    </lineage>
</organism>
<dbReference type="AlphaFoldDB" id="A0AB39XQL7"/>
<feature type="domain" description="Tyr recombinase" evidence="6">
    <location>
        <begin position="206"/>
        <end position="385"/>
    </location>
</feature>
<dbReference type="GO" id="GO:0015074">
    <property type="term" value="P:DNA integration"/>
    <property type="evidence" value="ECO:0007669"/>
    <property type="project" value="UniProtKB-KW"/>
</dbReference>
<dbReference type="EMBL" id="CP165734">
    <property type="protein sequence ID" value="XDV59136.1"/>
    <property type="molecule type" value="Genomic_DNA"/>
</dbReference>
<dbReference type="RefSeq" id="WP_369723688.1">
    <property type="nucleotide sequence ID" value="NZ_CP165734.1"/>
</dbReference>
<evidence type="ECO:0000259" key="7">
    <source>
        <dbReference type="PROSITE" id="PS51900"/>
    </source>
</evidence>
<keyword evidence="2" id="KW-0229">DNA integration</keyword>
<dbReference type="GO" id="GO:0006310">
    <property type="term" value="P:DNA recombination"/>
    <property type="evidence" value="ECO:0007669"/>
    <property type="project" value="UniProtKB-KW"/>
</dbReference>
<dbReference type="Pfam" id="PF13356">
    <property type="entry name" value="Arm-DNA-bind_3"/>
    <property type="match status" value="1"/>
</dbReference>
<dbReference type="InterPro" id="IPR050808">
    <property type="entry name" value="Phage_Integrase"/>
</dbReference>
<dbReference type="Pfam" id="PF00589">
    <property type="entry name" value="Phage_integrase"/>
    <property type="match status" value="1"/>
</dbReference>
<name>A0AB39XQL7_9BRAD</name>
<dbReference type="Gene3D" id="1.10.443.10">
    <property type="entry name" value="Intergrase catalytic core"/>
    <property type="match status" value="1"/>
</dbReference>